<keyword evidence="2" id="KW-1185">Reference proteome</keyword>
<comment type="caution">
    <text evidence="1">The sequence shown here is derived from an EMBL/GenBank/DDBJ whole genome shotgun (WGS) entry which is preliminary data.</text>
</comment>
<name>A0ABS2N0A1_9BACI</name>
<organism evidence="1 2">
    <name type="scientific">Aquibacillus albus</name>
    <dbReference type="NCBI Taxonomy" id="1168171"/>
    <lineage>
        <taxon>Bacteria</taxon>
        <taxon>Bacillati</taxon>
        <taxon>Bacillota</taxon>
        <taxon>Bacilli</taxon>
        <taxon>Bacillales</taxon>
        <taxon>Bacillaceae</taxon>
        <taxon>Aquibacillus</taxon>
    </lineage>
</organism>
<sequence length="61" mass="7243">MEWIIALNQLDNRDILVIPQQGQAYWGITFNLFQKKPLTSTKLNDIIIYVAARWRKQILKI</sequence>
<dbReference type="RefSeq" id="WP_204499336.1">
    <property type="nucleotide sequence ID" value="NZ_JAFBDR010000010.1"/>
</dbReference>
<proteinExistence type="predicted"/>
<reference evidence="1 2" key="1">
    <citation type="submission" date="2021-01" db="EMBL/GenBank/DDBJ databases">
        <title>Genomic Encyclopedia of Type Strains, Phase IV (KMG-IV): sequencing the most valuable type-strain genomes for metagenomic binning, comparative biology and taxonomic classification.</title>
        <authorList>
            <person name="Goeker M."/>
        </authorList>
    </citation>
    <scope>NUCLEOTIDE SEQUENCE [LARGE SCALE GENOMIC DNA]</scope>
    <source>
        <strain evidence="1 2">DSM 23711</strain>
    </source>
</reference>
<accession>A0ABS2N0A1</accession>
<evidence type="ECO:0000313" key="1">
    <source>
        <dbReference type="EMBL" id="MBM7571580.1"/>
    </source>
</evidence>
<evidence type="ECO:0000313" key="2">
    <source>
        <dbReference type="Proteomes" id="UP001296943"/>
    </source>
</evidence>
<dbReference type="Proteomes" id="UP001296943">
    <property type="component" value="Unassembled WGS sequence"/>
</dbReference>
<protein>
    <submittedName>
        <fullName evidence="1">Uncharacterized protein</fullName>
    </submittedName>
</protein>
<dbReference type="EMBL" id="JAFBDR010000010">
    <property type="protein sequence ID" value="MBM7571580.1"/>
    <property type="molecule type" value="Genomic_DNA"/>
</dbReference>
<gene>
    <name evidence="1" type="ORF">JOC48_002079</name>
</gene>